<dbReference type="AlphaFoldDB" id="A0A1G9C161"/>
<sequence>MQWPDWSGFWQSPQWLWLALVFLVPLVIHLLQRSAPREITFAAARWLQERQPQSWKRLQLRDRWLLALRLLLLATLVALVAGPLREPGGDRGSVLLVDPRIEAGELDSFLQQTEGFDRTLWLQPQPQPVTSTEPHTGDLWHSLSSLAAQPEFRDAHILLRSGVNAGGYRALRYSPHWQWHTLQEAGDYPVPTPVMAVIGDQPHWLEPMLQQLADSGEARPEIRTMADAAALDPREADWLLYNRPGALPESARRFARGGGLLITDERVTPTADPGFAALTGDPGPARQAAALGRGSWLRYRGDWDDSAFYRRPELPEQLWHQWTRQDWPLHAAARPRWSVGQLPGAPVPDEQVATPARAPLEQPLLLALLVLLLVERAVTLSRRRADG</sequence>
<keyword evidence="1" id="KW-0472">Membrane</keyword>
<dbReference type="RefSeq" id="WP_091514279.1">
    <property type="nucleotide sequence ID" value="NZ_FNFH01000004.1"/>
</dbReference>
<feature type="domain" description="Aerotolerance regulator N-terminal" evidence="2">
    <location>
        <begin position="10"/>
        <end position="83"/>
    </location>
</feature>
<dbReference type="NCBIfam" id="TIGR02226">
    <property type="entry name" value="two_anch"/>
    <property type="match status" value="1"/>
</dbReference>
<dbReference type="Proteomes" id="UP000199305">
    <property type="component" value="Unassembled WGS sequence"/>
</dbReference>
<evidence type="ECO:0000259" key="2">
    <source>
        <dbReference type="Pfam" id="PF07584"/>
    </source>
</evidence>
<keyword evidence="4" id="KW-1185">Reference proteome</keyword>
<dbReference type="EMBL" id="FNFH01000004">
    <property type="protein sequence ID" value="SDK45469.1"/>
    <property type="molecule type" value="Genomic_DNA"/>
</dbReference>
<proteinExistence type="predicted"/>
<accession>A0A1G9C161</accession>
<feature type="transmembrane region" description="Helical" evidence="1">
    <location>
        <begin position="64"/>
        <end position="84"/>
    </location>
</feature>
<gene>
    <name evidence="3" type="ORF">SAMN05216212_2441</name>
</gene>
<evidence type="ECO:0000256" key="1">
    <source>
        <dbReference type="SAM" id="Phobius"/>
    </source>
</evidence>
<dbReference type="InterPro" id="IPR011933">
    <property type="entry name" value="Double_TM_dom"/>
</dbReference>
<dbReference type="InterPro" id="IPR024163">
    <property type="entry name" value="Aerotolerance_reg_N"/>
</dbReference>
<dbReference type="OrthoDB" id="5718778at2"/>
<evidence type="ECO:0000313" key="3">
    <source>
        <dbReference type="EMBL" id="SDK45469.1"/>
    </source>
</evidence>
<dbReference type="PANTHER" id="PTHR37464:SF1">
    <property type="entry name" value="BLL2463 PROTEIN"/>
    <property type="match status" value="1"/>
</dbReference>
<evidence type="ECO:0000313" key="4">
    <source>
        <dbReference type="Proteomes" id="UP000199305"/>
    </source>
</evidence>
<dbReference type="STRING" id="658219.SAMN05216212_2441"/>
<name>A0A1G9C161_9GAMM</name>
<organism evidence="3 4">
    <name type="scientific">Microbulbifer yueqingensis</name>
    <dbReference type="NCBI Taxonomy" id="658219"/>
    <lineage>
        <taxon>Bacteria</taxon>
        <taxon>Pseudomonadati</taxon>
        <taxon>Pseudomonadota</taxon>
        <taxon>Gammaproteobacteria</taxon>
        <taxon>Cellvibrionales</taxon>
        <taxon>Microbulbiferaceae</taxon>
        <taxon>Microbulbifer</taxon>
    </lineage>
</organism>
<keyword evidence="1" id="KW-1133">Transmembrane helix</keyword>
<feature type="transmembrane region" description="Helical" evidence="1">
    <location>
        <begin position="15"/>
        <end position="31"/>
    </location>
</feature>
<keyword evidence="1 3" id="KW-0812">Transmembrane</keyword>
<dbReference type="PANTHER" id="PTHR37464">
    <property type="entry name" value="BLL2463 PROTEIN"/>
    <property type="match status" value="1"/>
</dbReference>
<dbReference type="Pfam" id="PF07584">
    <property type="entry name" value="BatA"/>
    <property type="match status" value="1"/>
</dbReference>
<protein>
    <submittedName>
        <fullName evidence="3">N-terminal double-transmembrane domain-containing protein</fullName>
    </submittedName>
</protein>
<reference evidence="4" key="1">
    <citation type="submission" date="2016-10" db="EMBL/GenBank/DDBJ databases">
        <authorList>
            <person name="Varghese N."/>
            <person name="Submissions S."/>
        </authorList>
    </citation>
    <scope>NUCLEOTIDE SEQUENCE [LARGE SCALE GENOMIC DNA]</scope>
    <source>
        <strain evidence="4">CGMCC 1.10658</strain>
    </source>
</reference>